<accession>A0A239KM96</accession>
<evidence type="ECO:0000313" key="4">
    <source>
        <dbReference type="Proteomes" id="UP000198339"/>
    </source>
</evidence>
<dbReference type="Pfam" id="PF05016">
    <property type="entry name" value="ParE_toxin"/>
    <property type="match status" value="1"/>
</dbReference>
<dbReference type="AlphaFoldDB" id="A0A239KM96"/>
<evidence type="ECO:0000256" key="1">
    <source>
        <dbReference type="ARBA" id="ARBA00006226"/>
    </source>
</evidence>
<keyword evidence="4" id="KW-1185">Reference proteome</keyword>
<dbReference type="RefSeq" id="WP_089217029.1">
    <property type="nucleotide sequence ID" value="NZ_CP076394.1"/>
</dbReference>
<name>A0A239KM96_9SPHN</name>
<evidence type="ECO:0000313" key="3">
    <source>
        <dbReference type="EMBL" id="SNT18818.1"/>
    </source>
</evidence>
<dbReference type="InterPro" id="IPR051803">
    <property type="entry name" value="TA_system_RelE-like_toxin"/>
</dbReference>
<gene>
    <name evidence="3" type="ORF">SAMN06295955_11511</name>
</gene>
<dbReference type="Proteomes" id="UP000198339">
    <property type="component" value="Unassembled WGS sequence"/>
</dbReference>
<sequence>MINVQWSQAATEDLIKNADSLFPIDFDIADALLAEARGASDFLALTPYAGSPVDATGLRKWRLGQLPFALLYNVNAERLLILRMIHLRSDWQSLL</sequence>
<organism evidence="3 4">
    <name type="scientific">Sphingopyxis indica</name>
    <dbReference type="NCBI Taxonomy" id="436663"/>
    <lineage>
        <taxon>Bacteria</taxon>
        <taxon>Pseudomonadati</taxon>
        <taxon>Pseudomonadota</taxon>
        <taxon>Alphaproteobacteria</taxon>
        <taxon>Sphingomonadales</taxon>
        <taxon>Sphingomonadaceae</taxon>
        <taxon>Sphingopyxis</taxon>
    </lineage>
</organism>
<comment type="similarity">
    <text evidence="1">Belongs to the RelE toxin family.</text>
</comment>
<dbReference type="EMBL" id="FZPA01000015">
    <property type="protein sequence ID" value="SNT18818.1"/>
    <property type="molecule type" value="Genomic_DNA"/>
</dbReference>
<dbReference type="PANTHER" id="PTHR33755">
    <property type="entry name" value="TOXIN PARE1-RELATED"/>
    <property type="match status" value="1"/>
</dbReference>
<evidence type="ECO:0000256" key="2">
    <source>
        <dbReference type="ARBA" id="ARBA00022649"/>
    </source>
</evidence>
<proteinExistence type="inferred from homology"/>
<keyword evidence="2" id="KW-1277">Toxin-antitoxin system</keyword>
<dbReference type="InterPro" id="IPR007712">
    <property type="entry name" value="RelE/ParE_toxin"/>
</dbReference>
<protein>
    <submittedName>
        <fullName evidence="3">Plasmid stabilization system protein ParE</fullName>
    </submittedName>
</protein>
<dbReference type="PANTHER" id="PTHR33755:SF7">
    <property type="entry name" value="TOXIN MODULE OF TOXIN-ANTITOXIN SYSTEM RELE_STBE FAMILY"/>
    <property type="match status" value="1"/>
</dbReference>
<dbReference type="Gene3D" id="3.30.2310.20">
    <property type="entry name" value="RelE-like"/>
    <property type="match status" value="1"/>
</dbReference>
<dbReference type="InterPro" id="IPR035093">
    <property type="entry name" value="RelE/ParE_toxin_dom_sf"/>
</dbReference>
<reference evidence="3 4" key="1">
    <citation type="submission" date="2017-06" db="EMBL/GenBank/DDBJ databases">
        <authorList>
            <person name="Kim H.J."/>
            <person name="Triplett B.A."/>
        </authorList>
    </citation>
    <scope>NUCLEOTIDE SEQUENCE [LARGE SCALE GENOMIC DNA]</scope>
    <source>
        <strain evidence="3 4">DS15</strain>
    </source>
</reference>